<keyword evidence="2" id="KW-0378">Hydrolase</keyword>
<feature type="domain" description="Amidohydrolase-related" evidence="1">
    <location>
        <begin position="1"/>
        <end position="189"/>
    </location>
</feature>
<dbReference type="GO" id="GO:0004038">
    <property type="term" value="F:allantoinase activity"/>
    <property type="evidence" value="ECO:0007669"/>
    <property type="project" value="UniProtKB-EC"/>
</dbReference>
<gene>
    <name evidence="2" type="primary">allB</name>
    <name evidence="2" type="ORF">S101395_04151</name>
</gene>
<evidence type="ECO:0000313" key="3">
    <source>
        <dbReference type="Proteomes" id="UP000196877"/>
    </source>
</evidence>
<evidence type="ECO:0000313" key="2">
    <source>
        <dbReference type="EMBL" id="ASB90653.1"/>
    </source>
</evidence>
<accession>A0ABN5AIU4</accession>
<dbReference type="Proteomes" id="UP000196877">
    <property type="component" value="Chromosome"/>
</dbReference>
<dbReference type="Gene3D" id="3.20.20.140">
    <property type="entry name" value="Metal-dependent hydrolases"/>
    <property type="match status" value="1"/>
</dbReference>
<dbReference type="Pfam" id="PF01979">
    <property type="entry name" value="Amidohydro_1"/>
    <property type="match status" value="1"/>
</dbReference>
<dbReference type="PANTHER" id="PTHR43668">
    <property type="entry name" value="ALLANTOINASE"/>
    <property type="match status" value="1"/>
</dbReference>
<dbReference type="PANTHER" id="PTHR43668:SF4">
    <property type="entry name" value="ALLANTOINASE"/>
    <property type="match status" value="1"/>
</dbReference>
<evidence type="ECO:0000259" key="1">
    <source>
        <dbReference type="Pfam" id="PF01979"/>
    </source>
</evidence>
<dbReference type="InterPro" id="IPR050138">
    <property type="entry name" value="DHOase/Allantoinase_Hydrolase"/>
</dbReference>
<dbReference type="EC" id="3.5.2.5" evidence="2"/>
<name>A0ABN5AIU4_9BACI</name>
<dbReference type="InterPro" id="IPR032466">
    <property type="entry name" value="Metal_Hydrolase"/>
</dbReference>
<organism evidence="2 3">
    <name type="scientific">Bacillus sonorensis</name>
    <dbReference type="NCBI Taxonomy" id="119858"/>
    <lineage>
        <taxon>Bacteria</taxon>
        <taxon>Bacillati</taxon>
        <taxon>Bacillota</taxon>
        <taxon>Bacilli</taxon>
        <taxon>Bacillales</taxon>
        <taxon>Bacillaceae</taxon>
        <taxon>Bacillus</taxon>
    </lineage>
</organism>
<protein>
    <submittedName>
        <fullName evidence="2">Allantoinase</fullName>
        <ecNumber evidence="2">3.5.2.5</ecNumber>
    </submittedName>
</protein>
<reference evidence="2 3" key="1">
    <citation type="submission" date="2017-06" db="EMBL/GenBank/DDBJ databases">
        <title>Genome sequence of Bacillus sonorensis strain SRCM101395.</title>
        <authorList>
            <person name="Cho S.H."/>
        </authorList>
    </citation>
    <scope>NUCLEOTIDE SEQUENCE [LARGE SCALE GENOMIC DNA]</scope>
    <source>
        <strain evidence="2 3">SRCM101395</strain>
    </source>
</reference>
<dbReference type="InterPro" id="IPR006680">
    <property type="entry name" value="Amidohydro-rel"/>
</dbReference>
<sequence length="223" mass="24030">MFPGAVDCHVHFSEPGRADWEGISHGSQMMAAAGCTAYFDMPLNGIPSTVTVEALKEKARIAKEKSLVDFALWGGLVHGNRRHIKKMTDAGAIGFKAFLSQTGTAEFQAADDMSLLEGMREIAACKKILALHAESDAMIQFLQKEAEQSGRTDGNAYAASRPPEAEAEAVMSGKHGVLCHSIGVIQIDDGKIGIKTDFDPAFFLPKAESSCGRPRRPVRHLVC</sequence>
<proteinExistence type="predicted"/>
<keyword evidence="3" id="KW-1185">Reference proteome</keyword>
<dbReference type="SUPFAM" id="SSF51556">
    <property type="entry name" value="Metallo-dependent hydrolases"/>
    <property type="match status" value="1"/>
</dbReference>
<dbReference type="EMBL" id="CP021920">
    <property type="protein sequence ID" value="ASB90653.1"/>
    <property type="molecule type" value="Genomic_DNA"/>
</dbReference>